<sequence length="1835" mass="213554">MIILKLFFLTLILKICHTEFVQVFNPFNPATAPLVPLCPLAQQQQHLMPPLPLNILPANNTAEERSNDNIKFILPFMDMDVQYDRNIYVMQEEQKQQIYILHGHELYQMFIGRQEKRLSLLGFLEGSVRHVEPLGAKIIYWHGNLILVIALDEHLEVYQLAEEILLQRAEIAKDPARVHEPAPIFEAIQQLTLTGRFQKLFLFSPAEERIMIVAAVNFTKLYGKYRTFEWFNTYFDPIEEITVPAIHVVNVVGASTKYLVTGRAIKHQSRTILTIYEITPSTLRLQVKQTLTVQSRIVHIFTYRHRNMIVACSSKQEKCSSFRQMPDGHFSVYRHRTPKEFAFDLLSSSSRFVGATRQNQVMIFTNHRLDCYGSFVSDQLEVTNLLGHQNSEKEDYVLLIYKRPFKMLMRIVEMEINVRDLATENQSEPEETLASTRHQHLFESTIGELRSILLQRKVDMDVLRKVSHIIRPKLKDLEVTERITLHAGNVGIIKVVGEYLRSPQQVLQKVESLRQTYLPLRSKRSDNQGPFNITLEISNRVKVHRMKVKNLIYSGNVIEGFSLNRTNSQQQFLNIKPKVKTHNLNTSELLIPQNARDTRQHSIPDLFFDLTPIIRVKHLKVDFINGVSWNTFYNSLFLKNRDKLIQGRLVLQSQVNIDHLKVTVLNGLTVSNLFNLKHPQVIHADLMISRFFVHDLKAKTVNGLVFEDDIVFSGNDTFIETPVIMHHLSISGDLILPDNTKVERLAINPDEIEFKQFYNNKVIINGSLINFSFPIIFDEAKVTAPYLESNYLNDHKTEQHMLVDKVQNEKPLLVVFMNAHVERDVICRDYKSKIAEIKENIIHPGDKVNITGIKQFEAPITVIELQALSINKKPVKDFVFKMLLNDSETLEFKDQKTFIKIKVKNSSYVKQELQASYLNNLPLEDLLNHDYYMDRLYVPHMVETSNIVFHKINGIPFDTFFTKLNVKEERLVLHKDLIVEGNVQFAEALELEYINDVYWNDYVENLVRINENTEIEGEVCFHDDLTTTKEFETLDINGSDLEIILKNILMKSKPQLITGFYHFDHMNVSNMDVMRINNVDVLDFIDLRKNLTEIVGDIIVEQLNIGGNLQGYLEDYEKLLYITDKVKELSFKSWKNLYILNNASWPLTISDNSQQELLKYLYKTAVKSKQDQTITGTVKMSKPLIRKMQTRLKFPPHIDIDFIQQDALLKNSSLRQSIKGEKVFLKSLYLENLEAKDYANVKLLNNIDILRFNHSLYRLNSQLPLLGPLKFLQPLSIGHLQVNGLINGLNSSLIYQLKPNTSVPSLKLQELFIDANLHIKNINDMSLEYFLDNRLTLKGPGLEHFGVLSFEHLIIEKEALLQTINGISIDNLVFKHSAYLQTITGHKTLEKSLELAGPAHVMRINDKDLMDLYRNSIMKEKNYEFENLFIDQATFAKGLQVVRNLNSNFQQRSFSDREDIPGKNKEEFLRFLKEFKGNITSSSAKDIIYLDYDLNTSIKWQDNPRFIANKSVLYELSRLSCCEKEYLQISLPQKNQIYLKNITSNRLMLSSKKISIKVENYCKFQHRKVKSKVSISGHKLLKVFGMKRHIENIYIFDNDYDNTSEHFVLLHALDWPSLKRNEVRIFKISIQNNTINDWQGLTQNIGEQIKFYKFLNLNILITNGLIEHHPALTIYHYNFTSQLFKLQQIIDGDYDIMEMIELPNTDSTKQLILSCSKCQRIFIYEFNMRLVKYEIFQIISLKSYIDKLVIFSLRHDYYMLVLSQKDSNVYNIYKYSYIQGWRHLTFGYFPNLQMSIPLTEFWHKDNSLILSNGSDGIPLIILCNLEDCYLVKAIV</sequence>
<dbReference type="Proteomes" id="UP000037069">
    <property type="component" value="Unassembled WGS sequence"/>
</dbReference>
<evidence type="ECO:0000313" key="3">
    <source>
        <dbReference type="Proteomes" id="UP000037069"/>
    </source>
</evidence>
<keyword evidence="3" id="KW-1185">Reference proteome</keyword>
<protein>
    <submittedName>
        <fullName evidence="2">Uncharacterized protein</fullName>
    </submittedName>
</protein>
<reference evidence="2 3" key="1">
    <citation type="journal article" date="2015" name="Nat. Commun.">
        <title>Lucilia cuprina genome unlocks parasitic fly biology to underpin future interventions.</title>
        <authorList>
            <person name="Anstead C.A."/>
            <person name="Korhonen P.K."/>
            <person name="Young N.D."/>
            <person name="Hall R.S."/>
            <person name="Jex A.R."/>
            <person name="Murali S.C."/>
            <person name="Hughes D.S."/>
            <person name="Lee S.F."/>
            <person name="Perry T."/>
            <person name="Stroehlein A.J."/>
            <person name="Ansell B.R."/>
            <person name="Breugelmans B."/>
            <person name="Hofmann A."/>
            <person name="Qu J."/>
            <person name="Dugan S."/>
            <person name="Lee S.L."/>
            <person name="Chao H."/>
            <person name="Dinh H."/>
            <person name="Han Y."/>
            <person name="Doddapaneni H.V."/>
            <person name="Worley K.C."/>
            <person name="Muzny D.M."/>
            <person name="Ioannidis P."/>
            <person name="Waterhouse R.M."/>
            <person name="Zdobnov E.M."/>
            <person name="James P.J."/>
            <person name="Bagnall N.H."/>
            <person name="Kotze A.C."/>
            <person name="Gibbs R.A."/>
            <person name="Richards S."/>
            <person name="Batterham P."/>
            <person name="Gasser R.B."/>
        </authorList>
    </citation>
    <scope>NUCLEOTIDE SEQUENCE [LARGE SCALE GENOMIC DNA]</scope>
    <source>
        <strain evidence="2 3">LS</strain>
        <tissue evidence="2">Full body</tissue>
    </source>
</reference>
<accession>A0A0L0C6E1</accession>
<keyword evidence="1" id="KW-0732">Signal</keyword>
<dbReference type="OrthoDB" id="7936313at2759"/>
<dbReference type="STRING" id="7375.A0A0L0C6E1"/>
<feature type="chain" id="PRO_5005535872" evidence="1">
    <location>
        <begin position="19"/>
        <end position="1835"/>
    </location>
</feature>
<comment type="caution">
    <text evidence="2">The sequence shown here is derived from an EMBL/GenBank/DDBJ whole genome shotgun (WGS) entry which is preliminary data.</text>
</comment>
<organism evidence="2 3">
    <name type="scientific">Lucilia cuprina</name>
    <name type="common">Green bottle fly</name>
    <name type="synonym">Australian sheep blowfly</name>
    <dbReference type="NCBI Taxonomy" id="7375"/>
    <lineage>
        <taxon>Eukaryota</taxon>
        <taxon>Metazoa</taxon>
        <taxon>Ecdysozoa</taxon>
        <taxon>Arthropoda</taxon>
        <taxon>Hexapoda</taxon>
        <taxon>Insecta</taxon>
        <taxon>Pterygota</taxon>
        <taxon>Neoptera</taxon>
        <taxon>Endopterygota</taxon>
        <taxon>Diptera</taxon>
        <taxon>Brachycera</taxon>
        <taxon>Muscomorpha</taxon>
        <taxon>Oestroidea</taxon>
        <taxon>Calliphoridae</taxon>
        <taxon>Luciliinae</taxon>
        <taxon>Lucilia</taxon>
    </lineage>
</organism>
<proteinExistence type="predicted"/>
<dbReference type="OMA" id="CRTFEWL"/>
<evidence type="ECO:0000256" key="1">
    <source>
        <dbReference type="SAM" id="SignalP"/>
    </source>
</evidence>
<feature type="signal peptide" evidence="1">
    <location>
        <begin position="1"/>
        <end position="18"/>
    </location>
</feature>
<evidence type="ECO:0000313" key="2">
    <source>
        <dbReference type="EMBL" id="KNC27817.1"/>
    </source>
</evidence>
<name>A0A0L0C6E1_LUCCU</name>
<dbReference type="EMBL" id="JRES01000841">
    <property type="protein sequence ID" value="KNC27817.1"/>
    <property type="molecule type" value="Genomic_DNA"/>
</dbReference>
<gene>
    <name evidence="2" type="ORF">FF38_12489</name>
</gene>